<feature type="binding site" evidence="12">
    <location>
        <position position="370"/>
    </location>
    <ligand>
        <name>Ca(2+)</name>
        <dbReference type="ChEBI" id="CHEBI:29108"/>
        <label>2</label>
    </ligand>
</feature>
<keyword evidence="4" id="KW-0575">Peroxidase</keyword>
<dbReference type="AlphaFoldDB" id="A0A803N308"/>
<dbReference type="InterPro" id="IPR036875">
    <property type="entry name" value="Znf_CCHC_sf"/>
</dbReference>
<feature type="domain" description="CCHC-type" evidence="16">
    <location>
        <begin position="57"/>
        <end position="70"/>
    </location>
</feature>
<protein>
    <recommendedName>
        <fullName evidence="3">peroxidase</fullName>
        <ecNumber evidence="3">1.11.1.7</ecNumber>
    </recommendedName>
</protein>
<dbReference type="GO" id="GO:0020037">
    <property type="term" value="F:heme binding"/>
    <property type="evidence" value="ECO:0007669"/>
    <property type="project" value="InterPro"/>
</dbReference>
<keyword evidence="15" id="KW-0862">Zinc</keyword>
<dbReference type="GO" id="GO:0008270">
    <property type="term" value="F:zinc ion binding"/>
    <property type="evidence" value="ECO:0007669"/>
    <property type="project" value="UniProtKB-KW"/>
</dbReference>
<feature type="binding site" evidence="12">
    <location>
        <position position="198"/>
    </location>
    <ligand>
        <name>Ca(2+)</name>
        <dbReference type="ChEBI" id="CHEBI:29108"/>
        <label>1</label>
    </ligand>
</feature>
<evidence type="ECO:0000256" key="10">
    <source>
        <dbReference type="PIRSR" id="PIRSR600823-1"/>
    </source>
</evidence>
<feature type="domain" description="Plant heme peroxidase family profile" evidence="17">
    <location>
        <begin position="149"/>
        <end position="451"/>
    </location>
</feature>
<dbReference type="InterPro" id="IPR000823">
    <property type="entry name" value="Peroxidase_pln"/>
</dbReference>
<evidence type="ECO:0000256" key="8">
    <source>
        <dbReference type="ARBA" id="ARBA00023004"/>
    </source>
</evidence>
<proteinExistence type="inferred from homology"/>
<comment type="similarity">
    <text evidence="2">Belongs to the peroxidase family. Ascorbate peroxidase subfamily.</text>
</comment>
<comment type="cofactor">
    <cofactor evidence="12">
        <name>Ca(2+)</name>
        <dbReference type="ChEBI" id="CHEBI:29108"/>
    </cofactor>
    <text evidence="12">Binds 2 calcium ions per subunit.</text>
</comment>
<dbReference type="SMART" id="SM00343">
    <property type="entry name" value="ZnF_C2HC"/>
    <property type="match status" value="1"/>
</dbReference>
<dbReference type="EnsemblPlants" id="AUR62039610-RA">
    <property type="protein sequence ID" value="AUR62039610-RA:cds"/>
    <property type="gene ID" value="AUR62039610"/>
</dbReference>
<dbReference type="Gene3D" id="4.10.60.10">
    <property type="entry name" value="Zinc finger, CCHC-type"/>
    <property type="match status" value="1"/>
</dbReference>
<comment type="cofactor">
    <cofactor evidence="12">
        <name>heme b</name>
        <dbReference type="ChEBI" id="CHEBI:60344"/>
    </cofactor>
    <text evidence="12">Binds 1 heme b (iron(II)-protoporphyrin IX) group per subunit.</text>
</comment>
<evidence type="ECO:0000313" key="18">
    <source>
        <dbReference type="EnsemblPlants" id="AUR62039610-RA:cds"/>
    </source>
</evidence>
<dbReference type="GO" id="GO:0140825">
    <property type="term" value="F:lactoperoxidase activity"/>
    <property type="evidence" value="ECO:0007669"/>
    <property type="project" value="UniProtKB-EC"/>
</dbReference>
<dbReference type="GO" id="GO:0003676">
    <property type="term" value="F:nucleic acid binding"/>
    <property type="evidence" value="ECO:0007669"/>
    <property type="project" value="InterPro"/>
</dbReference>
<feature type="active site" description="Proton acceptor" evidence="10">
    <location>
        <position position="190"/>
    </location>
</feature>
<keyword evidence="9 14" id="KW-1015">Disulfide bond</keyword>
<dbReference type="InterPro" id="IPR002016">
    <property type="entry name" value="Haem_peroxidase"/>
</dbReference>
<dbReference type="PROSITE" id="PS00435">
    <property type="entry name" value="PEROXIDASE_1"/>
    <property type="match status" value="1"/>
</dbReference>
<dbReference type="PRINTS" id="PR00458">
    <property type="entry name" value="PEROXIDASE"/>
</dbReference>
<dbReference type="GO" id="GO:0042744">
    <property type="term" value="P:hydrogen peroxide catabolic process"/>
    <property type="evidence" value="ECO:0007669"/>
    <property type="project" value="UniProtKB-KW"/>
</dbReference>
<dbReference type="Gene3D" id="1.10.420.10">
    <property type="entry name" value="Peroxidase, domain 2"/>
    <property type="match status" value="1"/>
</dbReference>
<evidence type="ECO:0000256" key="5">
    <source>
        <dbReference type="ARBA" id="ARBA00022617"/>
    </source>
</evidence>
<evidence type="ECO:0000256" key="2">
    <source>
        <dbReference type="ARBA" id="ARBA00006873"/>
    </source>
</evidence>
<dbReference type="Pfam" id="PF00141">
    <property type="entry name" value="peroxidase"/>
    <property type="match status" value="1"/>
</dbReference>
<evidence type="ECO:0000256" key="13">
    <source>
        <dbReference type="PIRSR" id="PIRSR600823-4"/>
    </source>
</evidence>
<keyword evidence="19" id="KW-1185">Reference proteome</keyword>
<feature type="binding site" evidence="12">
    <location>
        <position position="200"/>
    </location>
    <ligand>
        <name>Ca(2+)</name>
        <dbReference type="ChEBI" id="CHEBI:29108"/>
        <label>1</label>
    </ligand>
</feature>
<keyword evidence="5" id="KW-0349">Heme</keyword>
<feature type="disulfide bond" evidence="14">
    <location>
        <begin position="324"/>
        <end position="356"/>
    </location>
</feature>
<keyword evidence="8 12" id="KW-0408">Iron</keyword>
<evidence type="ECO:0000256" key="7">
    <source>
        <dbReference type="ARBA" id="ARBA00023002"/>
    </source>
</evidence>
<evidence type="ECO:0000256" key="3">
    <source>
        <dbReference type="ARBA" id="ARBA00012313"/>
    </source>
</evidence>
<dbReference type="Proteomes" id="UP000596660">
    <property type="component" value="Unplaced"/>
</dbReference>
<dbReference type="InterPro" id="IPR001878">
    <property type="entry name" value="Znf_CCHC"/>
</dbReference>
<dbReference type="EC" id="1.11.1.7" evidence="3"/>
<dbReference type="PROSITE" id="PS00436">
    <property type="entry name" value="PEROXIDASE_2"/>
    <property type="match status" value="1"/>
</dbReference>
<feature type="binding site" evidence="12">
    <location>
        <position position="378"/>
    </location>
    <ligand>
        <name>Ca(2+)</name>
        <dbReference type="ChEBI" id="CHEBI:29108"/>
        <label>2</label>
    </ligand>
</feature>
<dbReference type="InterPro" id="IPR033905">
    <property type="entry name" value="Secretory_peroxidase"/>
</dbReference>
<dbReference type="SUPFAM" id="SSF48113">
    <property type="entry name" value="Heme-dependent peroxidases"/>
    <property type="match status" value="1"/>
</dbReference>
<name>A0A803N308_CHEQI</name>
<feature type="binding site" evidence="12">
    <location>
        <position position="196"/>
    </location>
    <ligand>
        <name>Ca(2+)</name>
        <dbReference type="ChEBI" id="CHEBI:29108"/>
        <label>1</label>
    </ligand>
</feature>
<evidence type="ECO:0000313" key="19">
    <source>
        <dbReference type="Proteomes" id="UP000596660"/>
    </source>
</evidence>
<feature type="binding site" evidence="12">
    <location>
        <position position="191"/>
    </location>
    <ligand>
        <name>Ca(2+)</name>
        <dbReference type="ChEBI" id="CHEBI:29108"/>
        <label>1</label>
    </ligand>
</feature>
<evidence type="ECO:0000256" key="11">
    <source>
        <dbReference type="PIRSR" id="PIRSR600823-2"/>
    </source>
</evidence>
<feature type="binding site" evidence="12">
    <location>
        <position position="194"/>
    </location>
    <ligand>
        <name>Ca(2+)</name>
        <dbReference type="ChEBI" id="CHEBI:29108"/>
        <label>1</label>
    </ligand>
</feature>
<dbReference type="InterPro" id="IPR019793">
    <property type="entry name" value="Peroxidases_heam-ligand_BS"/>
</dbReference>
<sequence>MAERFEKQEKEKKISYFKERKSFFNGEGSNINSNNSNNEGKMIVVTPEQAALAKKVCFKCQGMGHIARDCGNKVTVSKKEHRMLLAYLDQEEKEKESTCLLNTEEEFDFEEFEGQEKITPEPEHHHIDHKLSSIFLVFATIFAMANAQGLKLDYYKTSCPEAEEIVERITKQYVSHVPNFAAGLIRMNFHDCAVRGCDASVLINPTSSNNKTEKTAIPNTTLRGFEIIDAIKSALEKKCPGVVSCADILALASRDAITTINGPWWEVPTGRRDGKVSLESEANALIPSPFSDVTTLKQNFAALGLSAKDLVVLSGAHTIGVGHCFIIRSRLYNFTGKGDTDPTLSPHYADWLKTRCLPIASDSTSFVFMDRITPKVFDEKYYTMVTQNRGLFVSDATLMTDQETKSYIETQVKTKGSTFADDFAVSMTKMINIGVLTGSQGEIRKTCGAVNQ</sequence>
<dbReference type="InterPro" id="IPR019794">
    <property type="entry name" value="Peroxidases_AS"/>
</dbReference>
<accession>A0A803N308</accession>
<organism evidence="18 19">
    <name type="scientific">Chenopodium quinoa</name>
    <name type="common">Quinoa</name>
    <dbReference type="NCBI Taxonomy" id="63459"/>
    <lineage>
        <taxon>Eukaryota</taxon>
        <taxon>Viridiplantae</taxon>
        <taxon>Streptophyta</taxon>
        <taxon>Embryophyta</taxon>
        <taxon>Tracheophyta</taxon>
        <taxon>Spermatophyta</taxon>
        <taxon>Magnoliopsida</taxon>
        <taxon>eudicotyledons</taxon>
        <taxon>Gunneridae</taxon>
        <taxon>Pentapetalae</taxon>
        <taxon>Caryophyllales</taxon>
        <taxon>Chenopodiaceae</taxon>
        <taxon>Chenopodioideae</taxon>
        <taxon>Atripliceae</taxon>
        <taxon>Chenopodium</taxon>
    </lineage>
</organism>
<keyword evidence="15" id="KW-0863">Zinc-finger</keyword>
<dbReference type="Gene3D" id="1.10.520.10">
    <property type="match status" value="1"/>
</dbReference>
<dbReference type="OMA" id="DTHYFKA"/>
<feature type="disulfide bond" evidence="14">
    <location>
        <begin position="159"/>
        <end position="239"/>
    </location>
</feature>
<reference evidence="18" key="2">
    <citation type="submission" date="2021-03" db="UniProtKB">
        <authorList>
            <consortium name="EnsemblPlants"/>
        </authorList>
    </citation>
    <scope>IDENTIFICATION</scope>
</reference>
<dbReference type="PROSITE" id="PS50158">
    <property type="entry name" value="ZF_CCHC"/>
    <property type="match status" value="1"/>
</dbReference>
<comment type="catalytic activity">
    <reaction evidence="1">
        <text>2 a phenolic donor + H2O2 = 2 a phenolic radical donor + 2 H2O</text>
        <dbReference type="Rhea" id="RHEA:56136"/>
        <dbReference type="ChEBI" id="CHEBI:15377"/>
        <dbReference type="ChEBI" id="CHEBI:16240"/>
        <dbReference type="ChEBI" id="CHEBI:139520"/>
        <dbReference type="ChEBI" id="CHEBI:139521"/>
        <dbReference type="EC" id="1.11.1.7"/>
    </reaction>
</comment>
<evidence type="ECO:0000256" key="12">
    <source>
        <dbReference type="PIRSR" id="PIRSR600823-3"/>
    </source>
</evidence>
<dbReference type="PROSITE" id="PS50873">
    <property type="entry name" value="PEROXIDASE_4"/>
    <property type="match status" value="1"/>
</dbReference>
<reference evidence="18" key="1">
    <citation type="journal article" date="2017" name="Nature">
        <title>The genome of Chenopodium quinoa.</title>
        <authorList>
            <person name="Jarvis D.E."/>
            <person name="Ho Y.S."/>
            <person name="Lightfoot D.J."/>
            <person name="Schmoeckel S.M."/>
            <person name="Li B."/>
            <person name="Borm T.J.A."/>
            <person name="Ohyanagi H."/>
            <person name="Mineta K."/>
            <person name="Michell C.T."/>
            <person name="Saber N."/>
            <person name="Kharbatia N.M."/>
            <person name="Rupper R.R."/>
            <person name="Sharp A.R."/>
            <person name="Dally N."/>
            <person name="Boughton B.A."/>
            <person name="Woo Y.H."/>
            <person name="Gao G."/>
            <person name="Schijlen E.G.W.M."/>
            <person name="Guo X."/>
            <person name="Momin A.A."/>
            <person name="Negrao S."/>
            <person name="Al-Babili S."/>
            <person name="Gehring C."/>
            <person name="Roessner U."/>
            <person name="Jung C."/>
            <person name="Murphy K."/>
            <person name="Arold S.T."/>
            <person name="Gojobori T."/>
            <person name="van der Linden C.G."/>
            <person name="van Loo E.N."/>
            <person name="Jellen E.N."/>
            <person name="Maughan P.J."/>
            <person name="Tester M."/>
        </authorList>
    </citation>
    <scope>NUCLEOTIDE SEQUENCE [LARGE SCALE GENOMIC DNA]</scope>
    <source>
        <strain evidence="18">cv. PI 614886</strain>
    </source>
</reference>
<evidence type="ECO:0000256" key="14">
    <source>
        <dbReference type="PIRSR" id="PIRSR600823-5"/>
    </source>
</evidence>
<dbReference type="SUPFAM" id="SSF57756">
    <property type="entry name" value="Retrovirus zinc finger-like domains"/>
    <property type="match status" value="1"/>
</dbReference>
<feature type="site" description="Transition state stabilizer" evidence="13">
    <location>
        <position position="186"/>
    </location>
</feature>
<feature type="binding site" evidence="12">
    <location>
        <position position="213"/>
    </location>
    <ligand>
        <name>Ca(2+)</name>
        <dbReference type="ChEBI" id="CHEBI:29108"/>
        <label>1</label>
    </ligand>
</feature>
<dbReference type="CDD" id="cd00693">
    <property type="entry name" value="secretory_peroxidase"/>
    <property type="match status" value="1"/>
</dbReference>
<evidence type="ECO:0000256" key="15">
    <source>
        <dbReference type="PROSITE-ProRule" id="PRU00047"/>
    </source>
</evidence>
<dbReference type="GO" id="GO:0006979">
    <property type="term" value="P:response to oxidative stress"/>
    <property type="evidence" value="ECO:0007669"/>
    <property type="project" value="InterPro"/>
</dbReference>
<feature type="binding site" evidence="11">
    <location>
        <position position="287"/>
    </location>
    <ligand>
        <name>substrate</name>
    </ligand>
</feature>
<evidence type="ECO:0000256" key="9">
    <source>
        <dbReference type="ARBA" id="ARBA00023157"/>
    </source>
</evidence>
<dbReference type="PANTHER" id="PTHR31235">
    <property type="entry name" value="PEROXIDASE 25-RELATED"/>
    <property type="match status" value="1"/>
</dbReference>
<feature type="binding site" evidence="12">
    <location>
        <position position="373"/>
    </location>
    <ligand>
        <name>Ca(2+)</name>
        <dbReference type="ChEBI" id="CHEBI:29108"/>
        <label>2</label>
    </ligand>
</feature>
<feature type="disulfide bond" evidence="14">
    <location>
        <begin position="192"/>
        <end position="197"/>
    </location>
</feature>
<evidence type="ECO:0000256" key="1">
    <source>
        <dbReference type="ARBA" id="ARBA00000189"/>
    </source>
</evidence>
<feature type="disulfide bond" evidence="14">
    <location>
        <begin position="245"/>
        <end position="447"/>
    </location>
</feature>
<dbReference type="Gramene" id="AUR62039610-RA">
    <property type="protein sequence ID" value="AUR62039610-RA:cds"/>
    <property type="gene ID" value="AUR62039610"/>
</dbReference>
<feature type="binding site" description="axial binding residue" evidence="12">
    <location>
        <position position="317"/>
    </location>
    <ligand>
        <name>heme b</name>
        <dbReference type="ChEBI" id="CHEBI:60344"/>
    </ligand>
    <ligandPart>
        <name>Fe</name>
        <dbReference type="ChEBI" id="CHEBI:18248"/>
    </ligandPart>
</feature>
<keyword evidence="7" id="KW-0560">Oxidoreductase</keyword>
<dbReference type="Pfam" id="PF00098">
    <property type="entry name" value="zf-CCHC"/>
    <property type="match status" value="1"/>
</dbReference>
<evidence type="ECO:0000256" key="4">
    <source>
        <dbReference type="ARBA" id="ARBA00022559"/>
    </source>
</evidence>
<evidence type="ECO:0000259" key="16">
    <source>
        <dbReference type="PROSITE" id="PS50158"/>
    </source>
</evidence>
<evidence type="ECO:0000256" key="6">
    <source>
        <dbReference type="ARBA" id="ARBA00022723"/>
    </source>
</evidence>
<keyword evidence="6 12" id="KW-0479">Metal-binding</keyword>
<feature type="binding site" evidence="12">
    <location>
        <position position="318"/>
    </location>
    <ligand>
        <name>Ca(2+)</name>
        <dbReference type="ChEBI" id="CHEBI:29108"/>
        <label>2</label>
    </ligand>
</feature>
<evidence type="ECO:0000259" key="17">
    <source>
        <dbReference type="PROSITE" id="PS50873"/>
    </source>
</evidence>
<dbReference type="InterPro" id="IPR010255">
    <property type="entry name" value="Haem_peroxidase_sf"/>
</dbReference>
<dbReference type="PRINTS" id="PR00461">
    <property type="entry name" value="PLPEROXIDASE"/>
</dbReference>
<keyword evidence="12" id="KW-0106">Calcium</keyword>